<dbReference type="AlphaFoldDB" id="A0A9D2LFI6"/>
<organism evidence="2 3">
    <name type="scientific">Candidatus Brachybacterium merdavium</name>
    <dbReference type="NCBI Taxonomy" id="2838513"/>
    <lineage>
        <taxon>Bacteria</taxon>
        <taxon>Bacillati</taxon>
        <taxon>Actinomycetota</taxon>
        <taxon>Actinomycetes</taxon>
        <taxon>Micrococcales</taxon>
        <taxon>Dermabacteraceae</taxon>
        <taxon>Brachybacterium</taxon>
    </lineage>
</organism>
<dbReference type="EMBL" id="DWZH01000107">
    <property type="protein sequence ID" value="HJB11580.1"/>
    <property type="molecule type" value="Genomic_DNA"/>
</dbReference>
<dbReference type="Proteomes" id="UP000823823">
    <property type="component" value="Unassembled WGS sequence"/>
</dbReference>
<dbReference type="Pfam" id="PF01636">
    <property type="entry name" value="APH"/>
    <property type="match status" value="1"/>
</dbReference>
<comment type="caution">
    <text evidence="2">The sequence shown here is derived from an EMBL/GenBank/DDBJ whole genome shotgun (WGS) entry which is preliminary data.</text>
</comment>
<dbReference type="InterPro" id="IPR002575">
    <property type="entry name" value="Aminoglycoside_PTrfase"/>
</dbReference>
<dbReference type="InterPro" id="IPR011009">
    <property type="entry name" value="Kinase-like_dom_sf"/>
</dbReference>
<dbReference type="Gene3D" id="3.90.1200.10">
    <property type="match status" value="1"/>
</dbReference>
<reference evidence="2" key="2">
    <citation type="submission" date="2021-04" db="EMBL/GenBank/DDBJ databases">
        <authorList>
            <person name="Gilroy R."/>
        </authorList>
    </citation>
    <scope>NUCLEOTIDE SEQUENCE</scope>
    <source>
        <strain evidence="2">ChiHjej13B12-24818</strain>
    </source>
</reference>
<sequence length="269" mass="29093">MEPERPTAIAPAERRVGAQLIPFRIDHGLAASSECAQDLPDLIEALRSADTRGRAFSGHGRGGRLSDHDDWIRLCPERSRGLLPVPELSPRWARWRTLEGSQPDVTSHGDPIPADLLTDGTRLTGVIDSGGFTPADPALDLVSAWHLLDGPRRTIVRETPGCSGLEWERGRAWAFAQAIGLVWYYAGSNPSMAELGRCTLTRLLEPWPARMVITRDVVRFLSGDPESSAAVIGVLSGPPVSIVALSGCWGLRTPITQRSNQFTAVPGAP</sequence>
<accession>A0A9D2LFI6</accession>
<protein>
    <submittedName>
        <fullName evidence="2">Phosphotransferase</fullName>
    </submittedName>
</protein>
<evidence type="ECO:0000313" key="3">
    <source>
        <dbReference type="Proteomes" id="UP000823823"/>
    </source>
</evidence>
<evidence type="ECO:0000313" key="2">
    <source>
        <dbReference type="EMBL" id="HJB11580.1"/>
    </source>
</evidence>
<name>A0A9D2LFI6_9MICO</name>
<feature type="domain" description="Aminoglycoside phosphotransferase" evidence="1">
    <location>
        <begin position="31"/>
        <end position="156"/>
    </location>
</feature>
<proteinExistence type="predicted"/>
<evidence type="ECO:0000259" key="1">
    <source>
        <dbReference type="Pfam" id="PF01636"/>
    </source>
</evidence>
<gene>
    <name evidence="2" type="ORF">H9786_13840</name>
</gene>
<reference evidence="2" key="1">
    <citation type="journal article" date="2021" name="PeerJ">
        <title>Extensive microbial diversity within the chicken gut microbiome revealed by metagenomics and culture.</title>
        <authorList>
            <person name="Gilroy R."/>
            <person name="Ravi A."/>
            <person name="Getino M."/>
            <person name="Pursley I."/>
            <person name="Horton D.L."/>
            <person name="Alikhan N.F."/>
            <person name="Baker D."/>
            <person name="Gharbi K."/>
            <person name="Hall N."/>
            <person name="Watson M."/>
            <person name="Adriaenssens E.M."/>
            <person name="Foster-Nyarko E."/>
            <person name="Jarju S."/>
            <person name="Secka A."/>
            <person name="Antonio M."/>
            <person name="Oren A."/>
            <person name="Chaudhuri R.R."/>
            <person name="La Ragione R."/>
            <person name="Hildebrand F."/>
            <person name="Pallen M.J."/>
        </authorList>
    </citation>
    <scope>NUCLEOTIDE SEQUENCE</scope>
    <source>
        <strain evidence="2">ChiHjej13B12-24818</strain>
    </source>
</reference>
<dbReference type="SUPFAM" id="SSF56112">
    <property type="entry name" value="Protein kinase-like (PK-like)"/>
    <property type="match status" value="1"/>
</dbReference>